<evidence type="ECO:0000313" key="5">
    <source>
        <dbReference type="EMBL" id="OEO32690.1"/>
    </source>
</evidence>
<reference evidence="5 6" key="1">
    <citation type="journal article" date="2015" name="Genome Announc.">
        <title>Genome Assemblies of Three Soil-Associated Devosia species: D. insulae, D. limi, and D. soli.</title>
        <authorList>
            <person name="Hassan Y.I."/>
            <person name="Lepp D."/>
            <person name="Zhou T."/>
        </authorList>
    </citation>
    <scope>NUCLEOTIDE SEQUENCE [LARGE SCALE GENOMIC DNA]</scope>
    <source>
        <strain evidence="5 6">DS-56</strain>
    </source>
</reference>
<dbReference type="Pfam" id="PF02739">
    <property type="entry name" value="5_3_exonuc_N"/>
    <property type="match status" value="1"/>
</dbReference>
<dbReference type="GO" id="GO:0033567">
    <property type="term" value="P:DNA replication, Okazaki fragment processing"/>
    <property type="evidence" value="ECO:0007669"/>
    <property type="project" value="InterPro"/>
</dbReference>
<dbReference type="PANTHER" id="PTHR42646">
    <property type="entry name" value="FLAP ENDONUCLEASE XNI"/>
    <property type="match status" value="1"/>
</dbReference>
<dbReference type="SMART" id="SM00279">
    <property type="entry name" value="HhH2"/>
    <property type="match status" value="1"/>
</dbReference>
<keyword evidence="3" id="KW-0238">DNA-binding</keyword>
<dbReference type="SUPFAM" id="SSF88723">
    <property type="entry name" value="PIN domain-like"/>
    <property type="match status" value="1"/>
</dbReference>
<dbReference type="Gene3D" id="1.10.150.20">
    <property type="entry name" value="5' to 3' exonuclease, C-terminal subdomain"/>
    <property type="match status" value="1"/>
</dbReference>
<sequence length="280" mass="30605">MSDRRPLLVIDGDSFAHRAYHALPKTVRRKGDRGGGAIVGFANYLIRLYEAEQPRAVVVGWDTLAEPNWRALEFAPYQGGRIFEDEIVEQLEVLPEVVTAFGFVFGKAGRFEADDFLATAVAMEEKAGGAALVATSDRDAYQLASDQTTILAPIKGGEIARIDPAGVRERYKVEPRQVPDFIALRGDPSDKIPGAKGVGEATAASLLQRYPDLEAMIADNRFPTQADDLRLYKRIATMVTDAPLPPVADAKPTWGKAAALARDWELNNLADRLQQLADKA</sequence>
<dbReference type="InterPro" id="IPR008918">
    <property type="entry name" value="HhH2"/>
</dbReference>
<accession>A0A1E5XVT4</accession>
<dbReference type="SUPFAM" id="SSF47807">
    <property type="entry name" value="5' to 3' exonuclease, C-terminal subdomain"/>
    <property type="match status" value="1"/>
</dbReference>
<evidence type="ECO:0000256" key="3">
    <source>
        <dbReference type="ARBA" id="ARBA00023125"/>
    </source>
</evidence>
<keyword evidence="2" id="KW-0378">Hydrolase</keyword>
<feature type="domain" description="5'-3' exonuclease" evidence="4">
    <location>
        <begin position="5"/>
        <end position="253"/>
    </location>
</feature>
<evidence type="ECO:0000313" key="6">
    <source>
        <dbReference type="Proteomes" id="UP000095463"/>
    </source>
</evidence>
<dbReference type="GO" id="GO:0008409">
    <property type="term" value="F:5'-3' exonuclease activity"/>
    <property type="evidence" value="ECO:0007669"/>
    <property type="project" value="InterPro"/>
</dbReference>
<keyword evidence="1" id="KW-0540">Nuclease</keyword>
<keyword evidence="6" id="KW-1185">Reference proteome</keyword>
<dbReference type="GO" id="GO:0003677">
    <property type="term" value="F:DNA binding"/>
    <property type="evidence" value="ECO:0007669"/>
    <property type="project" value="UniProtKB-KW"/>
</dbReference>
<proteinExistence type="predicted"/>
<organism evidence="5 6">
    <name type="scientific">Devosia insulae DS-56</name>
    <dbReference type="NCBI Taxonomy" id="1116389"/>
    <lineage>
        <taxon>Bacteria</taxon>
        <taxon>Pseudomonadati</taxon>
        <taxon>Pseudomonadota</taxon>
        <taxon>Alphaproteobacteria</taxon>
        <taxon>Hyphomicrobiales</taxon>
        <taxon>Devosiaceae</taxon>
        <taxon>Devosia</taxon>
    </lineage>
</organism>
<evidence type="ECO:0000256" key="1">
    <source>
        <dbReference type="ARBA" id="ARBA00022722"/>
    </source>
</evidence>
<comment type="caution">
    <text evidence="5">The sequence shown here is derived from an EMBL/GenBank/DDBJ whole genome shotgun (WGS) entry which is preliminary data.</text>
</comment>
<protein>
    <recommendedName>
        <fullName evidence="4">5'-3' exonuclease domain-containing protein</fullName>
    </recommendedName>
</protein>
<dbReference type="Proteomes" id="UP000095463">
    <property type="component" value="Unassembled WGS sequence"/>
</dbReference>
<dbReference type="InterPro" id="IPR038969">
    <property type="entry name" value="FEN"/>
</dbReference>
<dbReference type="InterPro" id="IPR020046">
    <property type="entry name" value="5-3_exonucl_a-hlix_arch_N"/>
</dbReference>
<dbReference type="PANTHER" id="PTHR42646:SF2">
    <property type="entry name" value="5'-3' EXONUCLEASE FAMILY PROTEIN"/>
    <property type="match status" value="1"/>
</dbReference>
<dbReference type="OrthoDB" id="8070997at2"/>
<dbReference type="GO" id="GO:0017108">
    <property type="term" value="F:5'-flap endonuclease activity"/>
    <property type="evidence" value="ECO:0007669"/>
    <property type="project" value="InterPro"/>
</dbReference>
<gene>
    <name evidence="5" type="ORF">VW23_010255</name>
</gene>
<dbReference type="Pfam" id="PF01367">
    <property type="entry name" value="5_3_exonuc"/>
    <property type="match status" value="1"/>
</dbReference>
<name>A0A1E5XVT4_9HYPH</name>
<evidence type="ECO:0000259" key="4">
    <source>
        <dbReference type="SMART" id="SM00475"/>
    </source>
</evidence>
<dbReference type="Gene3D" id="3.40.50.1010">
    <property type="entry name" value="5'-nuclease"/>
    <property type="match status" value="1"/>
</dbReference>
<dbReference type="InterPro" id="IPR036279">
    <property type="entry name" value="5-3_exonuclease_C_sf"/>
</dbReference>
<dbReference type="AlphaFoldDB" id="A0A1E5XVT4"/>
<dbReference type="InterPro" id="IPR020045">
    <property type="entry name" value="DNA_polI_H3TH"/>
</dbReference>
<dbReference type="CDD" id="cd09859">
    <property type="entry name" value="PIN_53EXO"/>
    <property type="match status" value="1"/>
</dbReference>
<dbReference type="InterPro" id="IPR029060">
    <property type="entry name" value="PIN-like_dom_sf"/>
</dbReference>
<dbReference type="InterPro" id="IPR002421">
    <property type="entry name" value="5-3_exonuclease"/>
</dbReference>
<dbReference type="SMART" id="SM00475">
    <property type="entry name" value="53EXOc"/>
    <property type="match status" value="1"/>
</dbReference>
<dbReference type="EMBL" id="LAJE02000060">
    <property type="protein sequence ID" value="OEO32690.1"/>
    <property type="molecule type" value="Genomic_DNA"/>
</dbReference>
<dbReference type="RefSeq" id="WP_069908159.1">
    <property type="nucleotide sequence ID" value="NZ_LAJE02000060.1"/>
</dbReference>
<evidence type="ECO:0000256" key="2">
    <source>
        <dbReference type="ARBA" id="ARBA00022801"/>
    </source>
</evidence>
<dbReference type="CDD" id="cd09898">
    <property type="entry name" value="H3TH_53EXO"/>
    <property type="match status" value="1"/>
</dbReference>